<proteinExistence type="predicted"/>
<protein>
    <submittedName>
        <fullName evidence="1">Uncharacterized protein</fullName>
    </submittedName>
</protein>
<evidence type="ECO:0000313" key="1">
    <source>
        <dbReference type="EMBL" id="CAB4241647.1"/>
    </source>
</evidence>
<organism evidence="1">
    <name type="scientific">uncultured Caudovirales phage</name>
    <dbReference type="NCBI Taxonomy" id="2100421"/>
    <lineage>
        <taxon>Viruses</taxon>
        <taxon>Duplodnaviria</taxon>
        <taxon>Heunggongvirae</taxon>
        <taxon>Uroviricota</taxon>
        <taxon>Caudoviricetes</taxon>
        <taxon>Peduoviridae</taxon>
        <taxon>Maltschvirus</taxon>
        <taxon>Maltschvirus maltsch</taxon>
    </lineage>
</organism>
<gene>
    <name evidence="1" type="ORF">UFOVP71_185</name>
</gene>
<name>A0A6J5TCH6_9CAUD</name>
<sequence length="98" mass="10938">MSKLKIPKRTLDSLTDEEIESCFDGSSNVDLVRGLLEENLAPEGWIWAMDFGGEFAEAIEGFIGAEEGTAEWDEAWNINCEWGERIADNVNALLAEEK</sequence>
<reference evidence="1" key="1">
    <citation type="submission" date="2020-05" db="EMBL/GenBank/DDBJ databases">
        <authorList>
            <person name="Chiriac C."/>
            <person name="Salcher M."/>
            <person name="Ghai R."/>
            <person name="Kavagutti S V."/>
        </authorList>
    </citation>
    <scope>NUCLEOTIDE SEQUENCE</scope>
</reference>
<accession>A0A6J5TCH6</accession>
<dbReference type="EMBL" id="LR797824">
    <property type="protein sequence ID" value="CAB4241647.1"/>
    <property type="molecule type" value="Genomic_DNA"/>
</dbReference>